<evidence type="ECO:0000256" key="1">
    <source>
        <dbReference type="ARBA" id="ARBA00022614"/>
    </source>
</evidence>
<proteinExistence type="predicted"/>
<dbReference type="PROSITE" id="PS51450">
    <property type="entry name" value="LRR"/>
    <property type="match status" value="1"/>
</dbReference>
<dbReference type="AlphaFoldDB" id="A0AAW0TZ62"/>
<keyword evidence="6" id="KW-1185">Reference proteome</keyword>
<keyword evidence="3" id="KW-0677">Repeat</keyword>
<dbReference type="GO" id="GO:0005886">
    <property type="term" value="C:plasma membrane"/>
    <property type="evidence" value="ECO:0007669"/>
    <property type="project" value="TreeGrafter"/>
</dbReference>
<feature type="signal peptide" evidence="4">
    <location>
        <begin position="1"/>
        <end position="19"/>
    </location>
</feature>
<accession>A0AAW0TZ62</accession>
<dbReference type="InterPro" id="IPR050541">
    <property type="entry name" value="LRR_TM_domain-containing"/>
</dbReference>
<organism evidence="5 6">
    <name type="scientific">Scylla paramamosain</name>
    <name type="common">Mud crab</name>
    <dbReference type="NCBI Taxonomy" id="85552"/>
    <lineage>
        <taxon>Eukaryota</taxon>
        <taxon>Metazoa</taxon>
        <taxon>Ecdysozoa</taxon>
        <taxon>Arthropoda</taxon>
        <taxon>Crustacea</taxon>
        <taxon>Multicrustacea</taxon>
        <taxon>Malacostraca</taxon>
        <taxon>Eumalacostraca</taxon>
        <taxon>Eucarida</taxon>
        <taxon>Decapoda</taxon>
        <taxon>Pleocyemata</taxon>
        <taxon>Brachyura</taxon>
        <taxon>Eubrachyura</taxon>
        <taxon>Portunoidea</taxon>
        <taxon>Portunidae</taxon>
        <taxon>Portuninae</taxon>
        <taxon>Scylla</taxon>
    </lineage>
</organism>
<dbReference type="Pfam" id="PF13855">
    <property type="entry name" value="LRR_8"/>
    <property type="match status" value="1"/>
</dbReference>
<dbReference type="InterPro" id="IPR032675">
    <property type="entry name" value="LRR_dom_sf"/>
</dbReference>
<keyword evidence="2 4" id="KW-0732">Signal</keyword>
<evidence type="ECO:0000256" key="3">
    <source>
        <dbReference type="ARBA" id="ARBA00022737"/>
    </source>
</evidence>
<dbReference type="InterPro" id="IPR001611">
    <property type="entry name" value="Leu-rich_rpt"/>
</dbReference>
<evidence type="ECO:0000313" key="5">
    <source>
        <dbReference type="EMBL" id="KAK8392980.1"/>
    </source>
</evidence>
<dbReference type="PANTHER" id="PTHR24369:SF210">
    <property type="entry name" value="CHAOPTIN-RELATED"/>
    <property type="match status" value="1"/>
</dbReference>
<dbReference type="SUPFAM" id="SSF52058">
    <property type="entry name" value="L domain-like"/>
    <property type="match status" value="1"/>
</dbReference>
<keyword evidence="1" id="KW-0433">Leucine-rich repeat</keyword>
<comment type="caution">
    <text evidence="5">The sequence shown here is derived from an EMBL/GenBank/DDBJ whole genome shotgun (WGS) entry which is preliminary data.</text>
</comment>
<feature type="chain" id="PRO_5043441135" description="Oplophorus-luciferin 2-monooxygenase non-catalytic subunit" evidence="4">
    <location>
        <begin position="20"/>
        <end position="347"/>
    </location>
</feature>
<gene>
    <name evidence="5" type="ORF">O3P69_013188</name>
</gene>
<dbReference type="PANTHER" id="PTHR24369">
    <property type="entry name" value="ANTIGEN BSP, PUTATIVE-RELATED"/>
    <property type="match status" value="1"/>
</dbReference>
<evidence type="ECO:0000313" key="6">
    <source>
        <dbReference type="Proteomes" id="UP001487740"/>
    </source>
</evidence>
<reference evidence="5 6" key="1">
    <citation type="submission" date="2023-03" db="EMBL/GenBank/DDBJ databases">
        <title>High-quality genome of Scylla paramamosain provides insights in environmental adaptation.</title>
        <authorList>
            <person name="Zhang L."/>
        </authorList>
    </citation>
    <scope>NUCLEOTIDE SEQUENCE [LARGE SCALE GENOMIC DNA]</scope>
    <source>
        <strain evidence="5">LZ_2023a</strain>
        <tissue evidence="5">Muscle</tissue>
    </source>
</reference>
<dbReference type="Gene3D" id="3.80.10.10">
    <property type="entry name" value="Ribonuclease Inhibitor"/>
    <property type="match status" value="2"/>
</dbReference>
<sequence>MRFVAIAVSVVFVAMRTEGWSWWGSDDTVQEEAALCPEPQDISPCVCSNSSVLSLKMDCSEVLDESELARVFSAFFPIKAFDKLTISHNQFLTTLPDGVFGEVSFTNIYVTGGVLESVGEAALTSSFNTAERLMFNGNRISNFPFHILSNFSKLTSMSLAYNNLNELPDLSSDTLENLYINNNPLGNVAASTFMGTPAISVVYLQETELQQIIPGTFSNLSHLSTVYLFRNSLTEVPASAVEFPSDQGSVYLSLNNISKVAPNAFPGLTGGTVEVQRNELTELPEEVWRPLLEEGVNITPWGNPLVCGCDIAWLLNTSFIAQIDPMFTTCEDGRKLALLDPADYADC</sequence>
<dbReference type="EMBL" id="JARAKH010000021">
    <property type="protein sequence ID" value="KAK8392980.1"/>
    <property type="molecule type" value="Genomic_DNA"/>
</dbReference>
<evidence type="ECO:0000256" key="2">
    <source>
        <dbReference type="ARBA" id="ARBA00022729"/>
    </source>
</evidence>
<name>A0AAW0TZ62_SCYPA</name>
<protein>
    <recommendedName>
        <fullName evidence="7">Oplophorus-luciferin 2-monooxygenase non-catalytic subunit</fullName>
    </recommendedName>
</protein>
<dbReference type="Proteomes" id="UP001487740">
    <property type="component" value="Unassembled WGS sequence"/>
</dbReference>
<evidence type="ECO:0008006" key="7">
    <source>
        <dbReference type="Google" id="ProtNLM"/>
    </source>
</evidence>
<evidence type="ECO:0000256" key="4">
    <source>
        <dbReference type="SAM" id="SignalP"/>
    </source>
</evidence>